<dbReference type="OrthoDB" id="979487at2"/>
<name>A0A2S5A670_9SPHI</name>
<keyword evidence="2" id="KW-1185">Reference proteome</keyword>
<evidence type="ECO:0000313" key="1">
    <source>
        <dbReference type="EMBL" id="POY37809.1"/>
    </source>
</evidence>
<dbReference type="RefSeq" id="WP_103787940.1">
    <property type="nucleotide sequence ID" value="NZ_PQVF01000003.1"/>
</dbReference>
<gene>
    <name evidence="1" type="ORF">C3K47_04550</name>
</gene>
<dbReference type="AlphaFoldDB" id="A0A2S5A670"/>
<evidence type="ECO:0000313" key="2">
    <source>
        <dbReference type="Proteomes" id="UP000236893"/>
    </source>
</evidence>
<proteinExistence type="predicted"/>
<protein>
    <recommendedName>
        <fullName evidence="3">Adenylosuccinate lyase</fullName>
    </recommendedName>
</protein>
<accession>A0A2S5A670</accession>
<reference evidence="1 2" key="1">
    <citation type="submission" date="2018-01" db="EMBL/GenBank/DDBJ databases">
        <authorList>
            <person name="Gaut B.S."/>
            <person name="Morton B.R."/>
            <person name="Clegg M.T."/>
            <person name="Duvall M.R."/>
        </authorList>
    </citation>
    <scope>NUCLEOTIDE SEQUENCE [LARGE SCALE GENOMIC DNA]</scope>
    <source>
        <strain evidence="1 2">HR-AV</strain>
    </source>
</reference>
<dbReference type="Proteomes" id="UP000236893">
    <property type="component" value="Unassembled WGS sequence"/>
</dbReference>
<evidence type="ECO:0008006" key="3">
    <source>
        <dbReference type="Google" id="ProtNLM"/>
    </source>
</evidence>
<comment type="caution">
    <text evidence="1">The sequence shown here is derived from an EMBL/GenBank/DDBJ whole genome shotgun (WGS) entry which is preliminary data.</text>
</comment>
<sequence>MEDLIKRISKAVGKKEVVKISSELVKNNVSIMELIDLTFYHEKEPAFRAAWILEQIALNHQYLFIPWLSYFLSRLPHVSNESCKRHYAKIAEEYTRNFHSRKINNEIRSSLEQTDLEPAIEALFDWLIDPKTKIAVTAFAMETLYNLSFKFPWIKDELEEQIHFLMKNGSAGIQSRGKKILAMLK</sequence>
<organism evidence="1 2">
    <name type="scientific">Solitalea longa</name>
    <dbReference type="NCBI Taxonomy" id="2079460"/>
    <lineage>
        <taxon>Bacteria</taxon>
        <taxon>Pseudomonadati</taxon>
        <taxon>Bacteroidota</taxon>
        <taxon>Sphingobacteriia</taxon>
        <taxon>Sphingobacteriales</taxon>
        <taxon>Sphingobacteriaceae</taxon>
        <taxon>Solitalea</taxon>
    </lineage>
</organism>
<dbReference type="EMBL" id="PQVF01000003">
    <property type="protein sequence ID" value="POY37809.1"/>
    <property type="molecule type" value="Genomic_DNA"/>
</dbReference>